<comment type="caution">
    <text evidence="2">The sequence shown here is derived from an EMBL/GenBank/DDBJ whole genome shotgun (WGS) entry which is preliminary data.</text>
</comment>
<dbReference type="EMBL" id="BKCN01000009">
    <property type="protein sequence ID" value="GER04304.1"/>
    <property type="molecule type" value="Genomic_DNA"/>
</dbReference>
<protein>
    <recommendedName>
        <fullName evidence="1">DUF2007 domain-containing protein</fullName>
    </recommendedName>
</protein>
<dbReference type="SUPFAM" id="SSF54913">
    <property type="entry name" value="GlnB-like"/>
    <property type="match status" value="1"/>
</dbReference>
<sequence length="76" mass="8436">MRTLIATSNPVLLSYAQSLLADARMRSEIFDQHVSFIEGGIGAFPRRLVVADDDYEAARRLLIDADLEADLLKNEG</sequence>
<reference evidence="2 3" key="1">
    <citation type="submission" date="2019-09" db="EMBL/GenBank/DDBJ databases">
        <title>NBRP : Genome information of microbial organism related human and environment.</title>
        <authorList>
            <person name="Hattori M."/>
            <person name="Oshima K."/>
            <person name="Inaba H."/>
            <person name="Suda W."/>
            <person name="Sakamoto M."/>
            <person name="Iino T."/>
            <person name="Kitahara M."/>
            <person name="Oshida Y."/>
            <person name="Iida T."/>
            <person name="Kudo T."/>
            <person name="Itoh T."/>
            <person name="Ohkuma M."/>
        </authorList>
    </citation>
    <scope>NUCLEOTIDE SEQUENCE [LARGE SCALE GENOMIC DNA]</scope>
    <source>
        <strain evidence="2 3">Q-1</strain>
    </source>
</reference>
<accession>A0A5A7N964</accession>
<evidence type="ECO:0000313" key="3">
    <source>
        <dbReference type="Proteomes" id="UP000324996"/>
    </source>
</evidence>
<dbReference type="Proteomes" id="UP000324996">
    <property type="component" value="Unassembled WGS sequence"/>
</dbReference>
<dbReference type="InterPro" id="IPR011322">
    <property type="entry name" value="N-reg_PII-like_a/b"/>
</dbReference>
<keyword evidence="3" id="KW-1185">Reference proteome</keyword>
<gene>
    <name evidence="2" type="ORF">JCM17846_19860</name>
</gene>
<dbReference type="AlphaFoldDB" id="A0A5A7N964"/>
<dbReference type="Pfam" id="PF09413">
    <property type="entry name" value="DUF2007"/>
    <property type="match status" value="1"/>
</dbReference>
<proteinExistence type="predicted"/>
<evidence type="ECO:0000259" key="1">
    <source>
        <dbReference type="Pfam" id="PF09413"/>
    </source>
</evidence>
<dbReference type="InterPro" id="IPR018551">
    <property type="entry name" value="DUF2007"/>
</dbReference>
<feature type="domain" description="DUF2007" evidence="1">
    <location>
        <begin position="1"/>
        <end position="65"/>
    </location>
</feature>
<organism evidence="2 3">
    <name type="scientific">Iodidimonas nitroreducens</name>
    <dbReference type="NCBI Taxonomy" id="1236968"/>
    <lineage>
        <taxon>Bacteria</taxon>
        <taxon>Pseudomonadati</taxon>
        <taxon>Pseudomonadota</taxon>
        <taxon>Alphaproteobacteria</taxon>
        <taxon>Iodidimonadales</taxon>
        <taxon>Iodidimonadaceae</taxon>
        <taxon>Iodidimonas</taxon>
    </lineage>
</organism>
<dbReference type="Gene3D" id="3.30.70.790">
    <property type="entry name" value="UreE, C-terminal domain"/>
    <property type="match status" value="1"/>
</dbReference>
<name>A0A5A7N964_9PROT</name>
<dbReference type="RefSeq" id="WP_042084959.1">
    <property type="nucleotide sequence ID" value="NZ_BKCN01000009.1"/>
</dbReference>
<evidence type="ECO:0000313" key="2">
    <source>
        <dbReference type="EMBL" id="GER04304.1"/>
    </source>
</evidence>